<dbReference type="CDD" id="cd22529">
    <property type="entry name" value="KH-II_NusA_rpt2"/>
    <property type="match status" value="1"/>
</dbReference>
<dbReference type="InterPro" id="IPR010214">
    <property type="entry name" value="Tscrpt_termin_fac_NusA_C_rpt"/>
</dbReference>
<keyword evidence="3 7" id="KW-0889">Transcription antitermination</keyword>
<dbReference type="InterPro" id="IPR030842">
    <property type="entry name" value="TF_NusA_bacterial"/>
</dbReference>
<dbReference type="AlphaFoldDB" id="A0A2V1GZB0"/>
<dbReference type="SUPFAM" id="SSF50249">
    <property type="entry name" value="Nucleic acid-binding proteins"/>
    <property type="match status" value="1"/>
</dbReference>
<dbReference type="Pfam" id="PF00575">
    <property type="entry name" value="S1"/>
    <property type="match status" value="1"/>
</dbReference>
<dbReference type="Proteomes" id="UP000244906">
    <property type="component" value="Unassembled WGS sequence"/>
</dbReference>
<dbReference type="OrthoDB" id="9807233at2"/>
<dbReference type="Pfam" id="PF08529">
    <property type="entry name" value="NusA_N"/>
    <property type="match status" value="1"/>
</dbReference>
<keyword evidence="2 7" id="KW-0963">Cytoplasm</keyword>
<evidence type="ECO:0000256" key="7">
    <source>
        <dbReference type="HAMAP-Rule" id="MF_00945"/>
    </source>
</evidence>
<dbReference type="EMBL" id="QDDL01000001">
    <property type="protein sequence ID" value="PVZ71779.1"/>
    <property type="molecule type" value="Genomic_DNA"/>
</dbReference>
<dbReference type="GO" id="GO:0003723">
    <property type="term" value="F:RNA binding"/>
    <property type="evidence" value="ECO:0007669"/>
    <property type="project" value="UniProtKB-UniRule"/>
</dbReference>
<organism evidence="9 10">
    <name type="scientific">Pelagibaculum spongiae</name>
    <dbReference type="NCBI Taxonomy" id="2080658"/>
    <lineage>
        <taxon>Bacteria</taxon>
        <taxon>Pseudomonadati</taxon>
        <taxon>Pseudomonadota</taxon>
        <taxon>Gammaproteobacteria</taxon>
        <taxon>Oceanospirillales</taxon>
        <taxon>Pelagibaculum</taxon>
    </lineage>
</organism>
<dbReference type="PANTHER" id="PTHR22648">
    <property type="entry name" value="TRANSCRIPTION TERMINATION FACTOR NUSA"/>
    <property type="match status" value="1"/>
</dbReference>
<dbReference type="InterPro" id="IPR010995">
    <property type="entry name" value="DNA_repair_Rad51/TF_NusA_a-hlx"/>
</dbReference>
<dbReference type="InterPro" id="IPR012340">
    <property type="entry name" value="NA-bd_OB-fold"/>
</dbReference>
<dbReference type="FunFam" id="3.30.300.20:FF:000005">
    <property type="entry name" value="Transcription termination/antitermination protein NusA"/>
    <property type="match status" value="1"/>
</dbReference>
<keyword evidence="4 7" id="KW-0694">RNA-binding</keyword>
<dbReference type="CDD" id="cd02134">
    <property type="entry name" value="KH-II_NusA_rpt1"/>
    <property type="match status" value="1"/>
</dbReference>
<dbReference type="InterPro" id="IPR025249">
    <property type="entry name" value="TF_NusA_KH_1st"/>
</dbReference>
<dbReference type="PROSITE" id="PS50084">
    <property type="entry name" value="KH_TYPE_1"/>
    <property type="match status" value="1"/>
</dbReference>
<comment type="similarity">
    <text evidence="7">Belongs to the NusA family.</text>
</comment>
<evidence type="ECO:0000256" key="6">
    <source>
        <dbReference type="ARBA" id="ARBA00023163"/>
    </source>
</evidence>
<dbReference type="Gene3D" id="2.40.50.140">
    <property type="entry name" value="Nucleic acid-binding proteins"/>
    <property type="match status" value="1"/>
</dbReference>
<dbReference type="PROSITE" id="PS50126">
    <property type="entry name" value="S1"/>
    <property type="match status" value="1"/>
</dbReference>
<evidence type="ECO:0000256" key="5">
    <source>
        <dbReference type="ARBA" id="ARBA00023015"/>
    </source>
</evidence>
<evidence type="ECO:0000256" key="3">
    <source>
        <dbReference type="ARBA" id="ARBA00022814"/>
    </source>
</evidence>
<dbReference type="InterPro" id="IPR009019">
    <property type="entry name" value="KH_sf_prok-type"/>
</dbReference>
<dbReference type="RefSeq" id="WP_116685367.1">
    <property type="nucleotide sequence ID" value="NZ_CAWNYD010000001.1"/>
</dbReference>
<keyword evidence="10" id="KW-1185">Reference proteome</keyword>
<dbReference type="SUPFAM" id="SSF47794">
    <property type="entry name" value="Rad51 N-terminal domain-like"/>
    <property type="match status" value="2"/>
</dbReference>
<sequence length="497" mass="55475">MSKEILLVADAVSHEKGVDKEVIFQALEAALAMATKKKNLEEIDVRVVIDRTTGEYETFRRWLVVEGDHEGFEPAVHLLEGSAALKDDTLVIGDYHEEQLESIEFGRIAAQTAKQVIVQKVREAERARVVAAFKDKVGDIVSGVVKKATRDQIIVDLGDNAEAAVYREQMIPRESYRPGDRLRGQLFEIRTDTHGPQLMISRTSPEYLIELFKIEVPEIGEYLIEIMGGAREPGQRAKIAVRAKDNRIDPVGACVGMRGSRVQAITNELNGERIDIVLWDENLAQYVINAMAPAEVASIVMDEDSHSMDIAVASDQLSQAIGRSGQNVRLASQLTGWDLNVMTVEDFQEKNAKENQELINRFVQDLSIDEEMALLLVEEGFSSLEEIAYVPVQEMLEIDGLEEDLVEELRTRARDALLTKELVNEEQLDNAQPAEDLLALEGMDEHLARQLASQGIITQEDLAEQSVDDLLDTEGLSEERAAALIMAARAPWFEDQQ</sequence>
<comment type="subunit">
    <text evidence="7">Monomer. Binds directly to the core enzyme of the DNA-dependent RNA polymerase and to nascent RNA.</text>
</comment>
<proteinExistence type="inferred from homology"/>
<reference evidence="9 10" key="1">
    <citation type="submission" date="2018-04" db="EMBL/GenBank/DDBJ databases">
        <title>Thalassorhabdus spongiae gen. nov., sp. nov., isolated from a marine sponge in South-West Iceland.</title>
        <authorList>
            <person name="Knobloch S."/>
            <person name="Daussin A."/>
            <person name="Johannsson R."/>
            <person name="Marteinsson V.T."/>
        </authorList>
    </citation>
    <scope>NUCLEOTIDE SEQUENCE [LARGE SCALE GENOMIC DNA]</scope>
    <source>
        <strain evidence="9 10">Hp12</strain>
    </source>
</reference>
<dbReference type="GO" id="GO:0005829">
    <property type="term" value="C:cytosol"/>
    <property type="evidence" value="ECO:0007669"/>
    <property type="project" value="TreeGrafter"/>
</dbReference>
<accession>A0A2V1GZB0</accession>
<evidence type="ECO:0000256" key="1">
    <source>
        <dbReference type="ARBA" id="ARBA00022472"/>
    </source>
</evidence>
<dbReference type="Pfam" id="PF13184">
    <property type="entry name" value="KH_NusA_1st"/>
    <property type="match status" value="1"/>
</dbReference>
<evidence type="ECO:0000313" key="10">
    <source>
        <dbReference type="Proteomes" id="UP000244906"/>
    </source>
</evidence>
<dbReference type="FunFam" id="1.10.150.20:FF:000015">
    <property type="entry name" value="Transcription termination/antitermination protein NusA"/>
    <property type="match status" value="1"/>
</dbReference>
<dbReference type="InterPro" id="IPR010213">
    <property type="entry name" value="TF_NusA"/>
</dbReference>
<dbReference type="InterPro" id="IPR036555">
    <property type="entry name" value="NusA_N_sf"/>
</dbReference>
<comment type="function">
    <text evidence="7">Participates in both transcription termination and antitermination.</text>
</comment>
<comment type="caution">
    <text evidence="9">The sequence shown here is derived from an EMBL/GenBank/DDBJ whole genome shotgun (WGS) entry which is preliminary data.</text>
</comment>
<dbReference type="Gene3D" id="3.30.300.20">
    <property type="match status" value="2"/>
</dbReference>
<dbReference type="FunFam" id="3.30.300.20:FF:000002">
    <property type="entry name" value="Transcription termination/antitermination protein NusA"/>
    <property type="match status" value="1"/>
</dbReference>
<dbReference type="SMART" id="SM00316">
    <property type="entry name" value="S1"/>
    <property type="match status" value="1"/>
</dbReference>
<dbReference type="NCBIfam" id="TIGR01954">
    <property type="entry name" value="nusA_Cterm_rpt"/>
    <property type="match status" value="2"/>
</dbReference>
<dbReference type="Gene3D" id="1.10.150.20">
    <property type="entry name" value="5' to 3' exonuclease, C-terminal subdomain"/>
    <property type="match status" value="2"/>
</dbReference>
<dbReference type="InterPro" id="IPR058582">
    <property type="entry name" value="KH_NusA_2nd"/>
</dbReference>
<protein>
    <recommendedName>
        <fullName evidence="7">Transcription termination/antitermination protein NusA</fullName>
    </recommendedName>
</protein>
<dbReference type="Pfam" id="PF14520">
    <property type="entry name" value="HHH_5"/>
    <property type="match status" value="1"/>
</dbReference>
<dbReference type="SUPFAM" id="SSF54814">
    <property type="entry name" value="Prokaryotic type KH domain (KH-domain type II)"/>
    <property type="match status" value="2"/>
</dbReference>
<evidence type="ECO:0000259" key="8">
    <source>
        <dbReference type="PROSITE" id="PS50126"/>
    </source>
</evidence>
<dbReference type="SUPFAM" id="SSF69705">
    <property type="entry name" value="Transcription factor NusA, N-terminal domain"/>
    <property type="match status" value="1"/>
</dbReference>
<dbReference type="GO" id="GO:0003700">
    <property type="term" value="F:DNA-binding transcription factor activity"/>
    <property type="evidence" value="ECO:0007669"/>
    <property type="project" value="InterPro"/>
</dbReference>
<dbReference type="InterPro" id="IPR004087">
    <property type="entry name" value="KH_dom"/>
</dbReference>
<feature type="domain" description="S1 motif" evidence="8">
    <location>
        <begin position="138"/>
        <end position="203"/>
    </location>
</feature>
<dbReference type="HAMAP" id="MF_00945_B">
    <property type="entry name" value="NusA_B"/>
    <property type="match status" value="1"/>
</dbReference>
<keyword evidence="6 7" id="KW-0804">Transcription</keyword>
<comment type="subcellular location">
    <subcellularLocation>
        <location evidence="7">Cytoplasm</location>
    </subcellularLocation>
</comment>
<dbReference type="Pfam" id="PF26594">
    <property type="entry name" value="KH_NusA_2nd"/>
    <property type="match status" value="1"/>
</dbReference>
<evidence type="ECO:0000313" key="9">
    <source>
        <dbReference type="EMBL" id="PVZ71779.1"/>
    </source>
</evidence>
<evidence type="ECO:0000256" key="4">
    <source>
        <dbReference type="ARBA" id="ARBA00022884"/>
    </source>
</evidence>
<dbReference type="CDD" id="cd04455">
    <property type="entry name" value="S1_NusA"/>
    <property type="match status" value="1"/>
</dbReference>
<dbReference type="InterPro" id="IPR015946">
    <property type="entry name" value="KH_dom-like_a/b"/>
</dbReference>
<dbReference type="GO" id="GO:0006353">
    <property type="term" value="P:DNA-templated transcription termination"/>
    <property type="evidence" value="ECO:0007669"/>
    <property type="project" value="UniProtKB-UniRule"/>
</dbReference>
<dbReference type="Gene3D" id="3.30.1480.10">
    <property type="entry name" value="NusA, N-terminal domain"/>
    <property type="match status" value="1"/>
</dbReference>
<dbReference type="PANTHER" id="PTHR22648:SF0">
    <property type="entry name" value="TRANSCRIPTION TERMINATION_ANTITERMINATION PROTEIN NUSA"/>
    <property type="match status" value="1"/>
</dbReference>
<dbReference type="SMART" id="SM00322">
    <property type="entry name" value="KH"/>
    <property type="match status" value="2"/>
</dbReference>
<dbReference type="GO" id="GO:0000166">
    <property type="term" value="F:nucleotide binding"/>
    <property type="evidence" value="ECO:0007669"/>
    <property type="project" value="InterPro"/>
</dbReference>
<name>A0A2V1GZB0_9GAMM</name>
<dbReference type="GO" id="GO:0031564">
    <property type="term" value="P:transcription antitermination"/>
    <property type="evidence" value="ECO:0007669"/>
    <property type="project" value="UniProtKB-UniRule"/>
</dbReference>
<keyword evidence="1 7" id="KW-0806">Transcription termination</keyword>
<dbReference type="NCBIfam" id="TIGR01953">
    <property type="entry name" value="NusA"/>
    <property type="match status" value="1"/>
</dbReference>
<gene>
    <name evidence="7 9" type="primary">nusA</name>
    <name evidence="9" type="ORF">DC094_01760</name>
</gene>
<dbReference type="InterPro" id="IPR003029">
    <property type="entry name" value="S1_domain"/>
</dbReference>
<keyword evidence="5 7" id="KW-0805">Transcription regulation</keyword>
<evidence type="ECO:0000256" key="2">
    <source>
        <dbReference type="ARBA" id="ARBA00022490"/>
    </source>
</evidence>
<dbReference type="InterPro" id="IPR013735">
    <property type="entry name" value="TF_NusA_N"/>
</dbReference>